<comment type="caution">
    <text evidence="2">The sequence shown here is derived from an EMBL/GenBank/DDBJ whole genome shotgun (WGS) entry which is preliminary data.</text>
</comment>
<evidence type="ECO:0000256" key="1">
    <source>
        <dbReference type="SAM" id="Phobius"/>
    </source>
</evidence>
<name>A0ABP7RID5_9PSEU</name>
<gene>
    <name evidence="2" type="ORF">GCM10022247_17600</name>
</gene>
<feature type="transmembrane region" description="Helical" evidence="1">
    <location>
        <begin position="111"/>
        <end position="131"/>
    </location>
</feature>
<keyword evidence="1" id="KW-0472">Membrane</keyword>
<feature type="transmembrane region" description="Helical" evidence="1">
    <location>
        <begin position="84"/>
        <end position="105"/>
    </location>
</feature>
<dbReference type="Proteomes" id="UP001501747">
    <property type="component" value="Unassembled WGS sequence"/>
</dbReference>
<keyword evidence="3" id="KW-1185">Reference proteome</keyword>
<sequence>MGPVPAAIPNVREVNHAHDVPRPARPATVTAAVTCWAVLGGLMAVLGFLQPPMYFFTIMWWALSASVLVGAVKLRAGFRGPRYGFSIVAVAMLVTTTAVSAMPGAGGVRTTLLILITAGSAIATVLVWLPATSRYIRYVRLGR</sequence>
<organism evidence="2 3">
    <name type="scientific">Allokutzneria multivorans</name>
    <dbReference type="NCBI Taxonomy" id="1142134"/>
    <lineage>
        <taxon>Bacteria</taxon>
        <taxon>Bacillati</taxon>
        <taxon>Actinomycetota</taxon>
        <taxon>Actinomycetes</taxon>
        <taxon>Pseudonocardiales</taxon>
        <taxon>Pseudonocardiaceae</taxon>
        <taxon>Allokutzneria</taxon>
    </lineage>
</organism>
<proteinExistence type="predicted"/>
<keyword evidence="1" id="KW-0812">Transmembrane</keyword>
<feature type="transmembrane region" description="Helical" evidence="1">
    <location>
        <begin position="27"/>
        <end position="48"/>
    </location>
</feature>
<keyword evidence="1" id="KW-1133">Transmembrane helix</keyword>
<evidence type="ECO:0000313" key="2">
    <source>
        <dbReference type="EMBL" id="GAA3997959.1"/>
    </source>
</evidence>
<feature type="transmembrane region" description="Helical" evidence="1">
    <location>
        <begin position="54"/>
        <end position="72"/>
    </location>
</feature>
<dbReference type="EMBL" id="BAABAL010000005">
    <property type="protein sequence ID" value="GAA3997959.1"/>
    <property type="molecule type" value="Genomic_DNA"/>
</dbReference>
<evidence type="ECO:0000313" key="3">
    <source>
        <dbReference type="Proteomes" id="UP001501747"/>
    </source>
</evidence>
<reference evidence="3" key="1">
    <citation type="journal article" date="2019" name="Int. J. Syst. Evol. Microbiol.">
        <title>The Global Catalogue of Microorganisms (GCM) 10K type strain sequencing project: providing services to taxonomists for standard genome sequencing and annotation.</title>
        <authorList>
            <consortium name="The Broad Institute Genomics Platform"/>
            <consortium name="The Broad Institute Genome Sequencing Center for Infectious Disease"/>
            <person name="Wu L."/>
            <person name="Ma J."/>
        </authorList>
    </citation>
    <scope>NUCLEOTIDE SEQUENCE [LARGE SCALE GENOMIC DNA]</scope>
    <source>
        <strain evidence="3">JCM 17342</strain>
    </source>
</reference>
<accession>A0ABP7RID5</accession>
<protein>
    <submittedName>
        <fullName evidence="2">Uncharacterized protein</fullName>
    </submittedName>
</protein>